<evidence type="ECO:0000256" key="1">
    <source>
        <dbReference type="ARBA" id="ARBA00023015"/>
    </source>
</evidence>
<dbReference type="SMART" id="SM00342">
    <property type="entry name" value="HTH_ARAC"/>
    <property type="match status" value="1"/>
</dbReference>
<dbReference type="AlphaFoldDB" id="A0A150S188"/>
<dbReference type="Pfam" id="PF12852">
    <property type="entry name" value="Cupin_6"/>
    <property type="match status" value="1"/>
</dbReference>
<dbReference type="SUPFAM" id="SSF46689">
    <property type="entry name" value="Homeodomain-like"/>
    <property type="match status" value="2"/>
</dbReference>
<keyword evidence="1" id="KW-0805">Transcription regulation</keyword>
<dbReference type="InterPro" id="IPR050204">
    <property type="entry name" value="AraC_XylS_family_regulators"/>
</dbReference>
<evidence type="ECO:0000259" key="4">
    <source>
        <dbReference type="PROSITE" id="PS01124"/>
    </source>
</evidence>
<evidence type="ECO:0000256" key="2">
    <source>
        <dbReference type="ARBA" id="ARBA00023125"/>
    </source>
</evidence>
<name>A0A150S188_SORCE</name>
<proteinExistence type="predicted"/>
<dbReference type="InterPro" id="IPR020449">
    <property type="entry name" value="Tscrpt_reg_AraC-type_HTH"/>
</dbReference>
<dbReference type="InterPro" id="IPR032783">
    <property type="entry name" value="AraC_lig"/>
</dbReference>
<dbReference type="EMBL" id="JEMB01001572">
    <property type="protein sequence ID" value="KYF86244.1"/>
    <property type="molecule type" value="Genomic_DNA"/>
</dbReference>
<dbReference type="PRINTS" id="PR00032">
    <property type="entry name" value="HTHARAC"/>
</dbReference>
<dbReference type="InterPro" id="IPR018062">
    <property type="entry name" value="HTH_AraC-typ_CS"/>
</dbReference>
<gene>
    <name evidence="5" type="ORF">BE17_14040</name>
</gene>
<dbReference type="GO" id="GO:0003700">
    <property type="term" value="F:DNA-binding transcription factor activity"/>
    <property type="evidence" value="ECO:0007669"/>
    <property type="project" value="InterPro"/>
</dbReference>
<dbReference type="InterPro" id="IPR009057">
    <property type="entry name" value="Homeodomain-like_sf"/>
</dbReference>
<reference evidence="5 6" key="1">
    <citation type="submission" date="2014-02" db="EMBL/GenBank/DDBJ databases">
        <title>The small core and large imbalanced accessory genome model reveals a collaborative survival strategy of Sorangium cellulosum strains in nature.</title>
        <authorList>
            <person name="Han K."/>
            <person name="Peng R."/>
            <person name="Blom J."/>
            <person name="Li Y.-Z."/>
        </authorList>
    </citation>
    <scope>NUCLEOTIDE SEQUENCE [LARGE SCALE GENOMIC DNA]</scope>
    <source>
        <strain evidence="5 6">So0011-07</strain>
    </source>
</reference>
<evidence type="ECO:0000313" key="5">
    <source>
        <dbReference type="EMBL" id="KYF86244.1"/>
    </source>
</evidence>
<protein>
    <recommendedName>
        <fullName evidence="4">HTH araC/xylS-type domain-containing protein</fullName>
    </recommendedName>
</protein>
<comment type="caution">
    <text evidence="5">The sequence shown here is derived from an EMBL/GenBank/DDBJ whole genome shotgun (WGS) entry which is preliminary data.</text>
</comment>
<dbReference type="InterPro" id="IPR018060">
    <property type="entry name" value="HTH_AraC"/>
</dbReference>
<dbReference type="Pfam" id="PF12833">
    <property type="entry name" value="HTH_18"/>
    <property type="match status" value="1"/>
</dbReference>
<keyword evidence="2" id="KW-0238">DNA-binding</keyword>
<dbReference type="PROSITE" id="PS00041">
    <property type="entry name" value="HTH_ARAC_FAMILY_1"/>
    <property type="match status" value="1"/>
</dbReference>
<dbReference type="PROSITE" id="PS01124">
    <property type="entry name" value="HTH_ARAC_FAMILY_2"/>
    <property type="match status" value="1"/>
</dbReference>
<keyword evidence="3" id="KW-0804">Transcription</keyword>
<organism evidence="5 6">
    <name type="scientific">Sorangium cellulosum</name>
    <name type="common">Polyangium cellulosum</name>
    <dbReference type="NCBI Taxonomy" id="56"/>
    <lineage>
        <taxon>Bacteria</taxon>
        <taxon>Pseudomonadati</taxon>
        <taxon>Myxococcota</taxon>
        <taxon>Polyangia</taxon>
        <taxon>Polyangiales</taxon>
        <taxon>Polyangiaceae</taxon>
        <taxon>Sorangium</taxon>
    </lineage>
</organism>
<dbReference type="PANTHER" id="PTHR46796:SF7">
    <property type="entry name" value="ARAC FAMILY TRANSCRIPTIONAL REGULATOR"/>
    <property type="match status" value="1"/>
</dbReference>
<sequence>MLALLRPEAVLAAELRAHGRWSLAFDGYPGVKFGVVVQGECLIAIRGRSAKRLRAGDVFLLGGPPPYMIASDMEAPSRSANELFRSTQKRVVRLGGGRTKPVVHLVGGRFALDPANAHLLVEALPALARIPADEASSLRGVTRLLIDEVRAAEHGRVRALDQLAQLVLIYALRWLDSEGNSPARVGWLRALADPRIGAALRHIHTSVATGTPLADLARVAGMSRTAFAARFKVLVGQPPLAYAIQWRMSLAKEALRTTNRAIGELAFELGYASESAFSMAFRREVGCSPRAYRDASRQSKNIET</sequence>
<dbReference type="Gene3D" id="1.10.10.60">
    <property type="entry name" value="Homeodomain-like"/>
    <property type="match status" value="2"/>
</dbReference>
<dbReference type="GO" id="GO:0043565">
    <property type="term" value="F:sequence-specific DNA binding"/>
    <property type="evidence" value="ECO:0007669"/>
    <property type="project" value="InterPro"/>
</dbReference>
<dbReference type="PANTHER" id="PTHR46796">
    <property type="entry name" value="HTH-TYPE TRANSCRIPTIONAL ACTIVATOR RHAS-RELATED"/>
    <property type="match status" value="1"/>
</dbReference>
<accession>A0A150S188</accession>
<feature type="domain" description="HTH araC/xylS-type" evidence="4">
    <location>
        <begin position="197"/>
        <end position="295"/>
    </location>
</feature>
<evidence type="ECO:0000256" key="3">
    <source>
        <dbReference type="ARBA" id="ARBA00023163"/>
    </source>
</evidence>
<dbReference type="Proteomes" id="UP000075635">
    <property type="component" value="Unassembled WGS sequence"/>
</dbReference>
<evidence type="ECO:0000313" key="6">
    <source>
        <dbReference type="Proteomes" id="UP000075635"/>
    </source>
</evidence>